<dbReference type="EMBL" id="LAZR01010445">
    <property type="protein sequence ID" value="KKM66911.1"/>
    <property type="molecule type" value="Genomic_DNA"/>
</dbReference>
<comment type="caution">
    <text evidence="1">The sequence shown here is derived from an EMBL/GenBank/DDBJ whole genome shotgun (WGS) entry which is preliminary data.</text>
</comment>
<accession>A0A0F9JWT6</accession>
<organism evidence="1">
    <name type="scientific">marine sediment metagenome</name>
    <dbReference type="NCBI Taxonomy" id="412755"/>
    <lineage>
        <taxon>unclassified sequences</taxon>
        <taxon>metagenomes</taxon>
        <taxon>ecological metagenomes</taxon>
    </lineage>
</organism>
<evidence type="ECO:0000313" key="1">
    <source>
        <dbReference type="EMBL" id="KKM66911.1"/>
    </source>
</evidence>
<proteinExistence type="predicted"/>
<protein>
    <submittedName>
        <fullName evidence="1">Uncharacterized protein</fullName>
    </submittedName>
</protein>
<reference evidence="1" key="1">
    <citation type="journal article" date="2015" name="Nature">
        <title>Complex archaea that bridge the gap between prokaryotes and eukaryotes.</title>
        <authorList>
            <person name="Spang A."/>
            <person name="Saw J.H."/>
            <person name="Jorgensen S.L."/>
            <person name="Zaremba-Niedzwiedzka K."/>
            <person name="Martijn J."/>
            <person name="Lind A.E."/>
            <person name="van Eijk R."/>
            <person name="Schleper C."/>
            <person name="Guy L."/>
            <person name="Ettema T.J."/>
        </authorList>
    </citation>
    <scope>NUCLEOTIDE SEQUENCE</scope>
</reference>
<gene>
    <name evidence="1" type="ORF">LCGC14_1476430</name>
</gene>
<sequence length="61" mass="6679">MTRLHLCVRGRTAQGQSGLYPRLFHHLVGQQVHTVFLAFWSQSSLATAVWTSPEAGAAGGW</sequence>
<dbReference type="AlphaFoldDB" id="A0A0F9JWT6"/>
<name>A0A0F9JWT6_9ZZZZ</name>